<dbReference type="PANTHER" id="PTHR30433:SF4">
    <property type="entry name" value="MOTILITY PROTEIN A"/>
    <property type="match status" value="1"/>
</dbReference>
<dbReference type="AlphaFoldDB" id="A0A1U9UUZ6"/>
<evidence type="ECO:0000256" key="9">
    <source>
        <dbReference type="ARBA" id="ARBA00022781"/>
    </source>
</evidence>
<dbReference type="Pfam" id="PF20560">
    <property type="entry name" value="MotA_N"/>
    <property type="match status" value="1"/>
</dbReference>
<dbReference type="InterPro" id="IPR002898">
    <property type="entry name" value="MotA_ExbB_proton_chnl"/>
</dbReference>
<dbReference type="NCBIfam" id="TIGR03818">
    <property type="entry name" value="MotA1"/>
    <property type="match status" value="1"/>
</dbReference>
<dbReference type="Pfam" id="PF01618">
    <property type="entry name" value="MotA_ExbB"/>
    <property type="match status" value="1"/>
</dbReference>
<feature type="transmembrane region" description="Helical" evidence="13">
    <location>
        <begin position="29"/>
        <end position="47"/>
    </location>
</feature>
<keyword evidence="5" id="KW-0145">Chemotaxis</keyword>
<evidence type="ECO:0000256" key="3">
    <source>
        <dbReference type="ARBA" id="ARBA00022448"/>
    </source>
</evidence>
<keyword evidence="12 13" id="KW-0472">Membrane</keyword>
<feature type="transmembrane region" description="Helical" evidence="13">
    <location>
        <begin position="201"/>
        <end position="220"/>
    </location>
</feature>
<evidence type="ECO:0000313" key="16">
    <source>
        <dbReference type="EMBL" id="AQV96516.1"/>
    </source>
</evidence>
<evidence type="ECO:0000256" key="7">
    <source>
        <dbReference type="ARBA" id="ARBA00022692"/>
    </source>
</evidence>
<accession>A0A1U9UUZ6</accession>
<keyword evidence="10 13" id="KW-1133">Transmembrane helix</keyword>
<dbReference type="OrthoDB" id="9782603at2"/>
<dbReference type="KEGG" id="cuh:BJN34_21865"/>
<evidence type="ECO:0000256" key="12">
    <source>
        <dbReference type="ARBA" id="ARBA00023136"/>
    </source>
</evidence>
<evidence type="ECO:0000256" key="5">
    <source>
        <dbReference type="ARBA" id="ARBA00022500"/>
    </source>
</evidence>
<keyword evidence="4" id="KW-1003">Cell membrane</keyword>
<dbReference type="PROSITE" id="PS01307">
    <property type="entry name" value="MOTA"/>
    <property type="match status" value="1"/>
</dbReference>
<dbReference type="InterPro" id="IPR000540">
    <property type="entry name" value="Flag_MotA_CS"/>
</dbReference>
<dbReference type="GO" id="GO:0006935">
    <property type="term" value="P:chemotaxis"/>
    <property type="evidence" value="ECO:0007669"/>
    <property type="project" value="UniProtKB-KW"/>
</dbReference>
<evidence type="ECO:0000259" key="15">
    <source>
        <dbReference type="Pfam" id="PF20560"/>
    </source>
</evidence>
<dbReference type="InterPro" id="IPR046786">
    <property type="entry name" value="MotA_N"/>
</dbReference>
<dbReference type="RefSeq" id="WP_078198981.1">
    <property type="nucleotide sequence ID" value="NZ_CP017758.1"/>
</dbReference>
<comment type="subcellular location">
    <subcellularLocation>
        <location evidence="1">Cell inner membrane</location>
        <topology evidence="1">Multi-pass membrane protein</topology>
    </subcellularLocation>
</comment>
<sequence length="287" mass="30858">MLVVLGYVVVVAAVLGGYAMTGGHMGALYQPAEVVIIAGSAIGAFIATNTGKAIKATARALPGLFKSSKYKKELYLDVMSLLYVLLSKARREGILFLEKEIADPAASSVFSQYPRILTDPVVMEFLTDYLRMMVNGNMNAFEIEALMDHEIETFRHEAEIPAHALARMGDGLPAFGIVAAVMGVVHALGSADLPPAELGALIAHAMVGTFLGILLAYGFVSPLAARVELQVSENVKVYECIKVVLLASLNGYAPLVAVEFGRKVLYSTVRPSFLELDDHVREVKSLN</sequence>
<organism evidence="16 17">
    <name type="scientific">Cupriavidus necator</name>
    <name type="common">Alcaligenes eutrophus</name>
    <name type="synonym">Ralstonia eutropha</name>
    <dbReference type="NCBI Taxonomy" id="106590"/>
    <lineage>
        <taxon>Bacteria</taxon>
        <taxon>Pseudomonadati</taxon>
        <taxon>Pseudomonadota</taxon>
        <taxon>Betaproteobacteria</taxon>
        <taxon>Burkholderiales</taxon>
        <taxon>Burkholderiaceae</taxon>
        <taxon>Cupriavidus</taxon>
    </lineage>
</organism>
<dbReference type="GO" id="GO:0005886">
    <property type="term" value="C:plasma membrane"/>
    <property type="evidence" value="ECO:0007669"/>
    <property type="project" value="UniProtKB-SubCell"/>
</dbReference>
<evidence type="ECO:0000256" key="4">
    <source>
        <dbReference type="ARBA" id="ARBA00022475"/>
    </source>
</evidence>
<feature type="domain" description="MotA/TolQ/ExbB proton channel" evidence="14">
    <location>
        <begin position="124"/>
        <end position="239"/>
    </location>
</feature>
<evidence type="ECO:0000256" key="6">
    <source>
        <dbReference type="ARBA" id="ARBA00022519"/>
    </source>
</evidence>
<comment type="similarity">
    <text evidence="2">Belongs to the MotA family.</text>
</comment>
<keyword evidence="3" id="KW-0813">Transport</keyword>
<dbReference type="InterPro" id="IPR022522">
    <property type="entry name" value="Flagellar_motor_stator_MotA"/>
</dbReference>
<dbReference type="InterPro" id="IPR047055">
    <property type="entry name" value="MotA-like"/>
</dbReference>
<protein>
    <submittedName>
        <fullName evidence="16">Flagellar motor stator protein MotA</fullName>
    </submittedName>
</protein>
<evidence type="ECO:0000313" key="17">
    <source>
        <dbReference type="Proteomes" id="UP000189627"/>
    </source>
</evidence>
<evidence type="ECO:0000259" key="14">
    <source>
        <dbReference type="Pfam" id="PF01618"/>
    </source>
</evidence>
<proteinExistence type="inferred from homology"/>
<dbReference type="EMBL" id="CP017758">
    <property type="protein sequence ID" value="AQV96516.1"/>
    <property type="molecule type" value="Genomic_DNA"/>
</dbReference>
<dbReference type="Proteomes" id="UP000189627">
    <property type="component" value="Chromosome 2"/>
</dbReference>
<dbReference type="GO" id="GO:1902600">
    <property type="term" value="P:proton transmembrane transport"/>
    <property type="evidence" value="ECO:0007669"/>
    <property type="project" value="UniProtKB-KW"/>
</dbReference>
<dbReference type="PANTHER" id="PTHR30433">
    <property type="entry name" value="CHEMOTAXIS PROTEIN MOTA"/>
    <property type="match status" value="1"/>
</dbReference>
<evidence type="ECO:0000256" key="11">
    <source>
        <dbReference type="ARBA" id="ARBA00023065"/>
    </source>
</evidence>
<dbReference type="GO" id="GO:0071978">
    <property type="term" value="P:bacterial-type flagellum-dependent swarming motility"/>
    <property type="evidence" value="ECO:0007669"/>
    <property type="project" value="InterPro"/>
</dbReference>
<evidence type="ECO:0000256" key="2">
    <source>
        <dbReference type="ARBA" id="ARBA00008038"/>
    </source>
</evidence>
<feature type="domain" description="Motility protein A N-terminal" evidence="15">
    <location>
        <begin position="4"/>
        <end position="93"/>
    </location>
</feature>
<keyword evidence="6" id="KW-0997">Cell inner membrane</keyword>
<reference evidence="17" key="1">
    <citation type="submission" date="2017-02" db="EMBL/GenBank/DDBJ databases">
        <title>Complete genome sequence of Cupriavidus necator strain NH9, a 3-chlorobenzoate degrader.</title>
        <authorList>
            <person name="Moriuchi R."/>
            <person name="Dohra H."/>
            <person name="Ogawa N."/>
        </authorList>
    </citation>
    <scope>NUCLEOTIDE SEQUENCE [LARGE SCALE GENOMIC DNA]</scope>
    <source>
        <strain evidence="17">NH9</strain>
    </source>
</reference>
<keyword evidence="8" id="KW-0283">Flagellar rotation</keyword>
<keyword evidence="7 13" id="KW-0812">Transmembrane</keyword>
<keyword evidence="9" id="KW-0375">Hydrogen ion transport</keyword>
<evidence type="ECO:0000256" key="8">
    <source>
        <dbReference type="ARBA" id="ARBA00022779"/>
    </source>
</evidence>
<evidence type="ECO:0000256" key="1">
    <source>
        <dbReference type="ARBA" id="ARBA00004429"/>
    </source>
</evidence>
<keyword evidence="16" id="KW-0966">Cell projection</keyword>
<evidence type="ECO:0000256" key="13">
    <source>
        <dbReference type="SAM" id="Phobius"/>
    </source>
</evidence>
<keyword evidence="16" id="KW-0969">Cilium</keyword>
<keyword evidence="11" id="KW-0406">Ion transport</keyword>
<gene>
    <name evidence="16" type="ORF">BJN34_21865</name>
</gene>
<feature type="transmembrane region" description="Helical" evidence="13">
    <location>
        <begin position="171"/>
        <end position="189"/>
    </location>
</feature>
<keyword evidence="16" id="KW-0282">Flagellum</keyword>
<evidence type="ECO:0000256" key="10">
    <source>
        <dbReference type="ARBA" id="ARBA00022989"/>
    </source>
</evidence>
<name>A0A1U9UUZ6_CUPNE</name>